<dbReference type="AlphaFoldDB" id="K3VY48"/>
<keyword evidence="1" id="KW-1133">Transmembrane helix</keyword>
<dbReference type="OrthoDB" id="5087488at2759"/>
<dbReference type="RefSeq" id="XP_009261154.1">
    <property type="nucleotide sequence ID" value="XM_009262879.1"/>
</dbReference>
<organism evidence="2 3">
    <name type="scientific">Fusarium pseudograminearum (strain CS3096)</name>
    <name type="common">Wheat and barley crown-rot fungus</name>
    <dbReference type="NCBI Taxonomy" id="1028729"/>
    <lineage>
        <taxon>Eukaryota</taxon>
        <taxon>Fungi</taxon>
        <taxon>Dikarya</taxon>
        <taxon>Ascomycota</taxon>
        <taxon>Pezizomycotina</taxon>
        <taxon>Sordariomycetes</taxon>
        <taxon>Hypocreomycetidae</taxon>
        <taxon>Hypocreales</taxon>
        <taxon>Nectriaceae</taxon>
        <taxon>Fusarium</taxon>
    </lineage>
</organism>
<gene>
    <name evidence="2" type="ORF">FPSE_09762</name>
</gene>
<reference evidence="2 3" key="1">
    <citation type="journal article" date="2012" name="PLoS Pathog.">
        <title>Comparative pathogenomics reveals horizontally acquired novel virulence genes in fungi infecting cereal hosts.</title>
        <authorList>
            <person name="Gardiner D.M."/>
            <person name="McDonald M.C."/>
            <person name="Covarelli L."/>
            <person name="Solomon P.S."/>
            <person name="Rusu A.G."/>
            <person name="Marshall M."/>
            <person name="Kazan K."/>
            <person name="Chakraborty S."/>
            <person name="McDonald B.A."/>
            <person name="Manners J.M."/>
        </authorList>
    </citation>
    <scope>NUCLEOTIDE SEQUENCE [LARGE SCALE GENOMIC DNA]</scope>
    <source>
        <strain evidence="2 3">CS3096</strain>
    </source>
</reference>
<dbReference type="GeneID" id="20368379"/>
<keyword evidence="1" id="KW-0812">Transmembrane</keyword>
<dbReference type="EMBL" id="AFNW01000317">
    <property type="protein sequence ID" value="EKJ70025.1"/>
    <property type="molecule type" value="Genomic_DNA"/>
</dbReference>
<keyword evidence="1" id="KW-0472">Membrane</keyword>
<evidence type="ECO:0000313" key="3">
    <source>
        <dbReference type="Proteomes" id="UP000007978"/>
    </source>
</evidence>
<dbReference type="KEGG" id="fpu:FPSE_09762"/>
<evidence type="ECO:0000256" key="1">
    <source>
        <dbReference type="SAM" id="Phobius"/>
    </source>
</evidence>
<accession>K3VY48</accession>
<sequence length="289" mass="32737">MEIPSPGPDLVLTLLFLCLVLVCMLCIGCLILVILVIRLTIHVQQGPPIEIKETKHGHKEEVKQEVKKTIKKLGEPVQEFFHSAQDHLKLPNNPFTKKPISRSLHLSSEMASHVQNMVAVALPDGNTIMFQVNKDYDLVYYESRTPTESGSGRRKYDSDILKIRGKPVRVNPKLPVVAAVAFQHGDCYDGKAHVRVYYVDRDSFAIREVYRQGGNGEPWDDAEHFNNRGLVISPQSGLTANVFQAPNNKKNFQIKLYYLRDNEDPHPDVAFNVVAIQDLWDTRPNITQT</sequence>
<evidence type="ECO:0000313" key="2">
    <source>
        <dbReference type="EMBL" id="EKJ70025.1"/>
    </source>
</evidence>
<dbReference type="HOGENOM" id="CLU_963265_0_0_1"/>
<dbReference type="eggNOG" id="ENOG502RF0G">
    <property type="taxonomic scope" value="Eukaryota"/>
</dbReference>
<protein>
    <recommendedName>
        <fullName evidence="4">Fucose-specific lectin</fullName>
    </recommendedName>
</protein>
<dbReference type="Proteomes" id="UP000007978">
    <property type="component" value="Chromosome 1"/>
</dbReference>
<comment type="caution">
    <text evidence="2">The sequence shown here is derived from an EMBL/GenBank/DDBJ whole genome shotgun (WGS) entry which is preliminary data.</text>
</comment>
<keyword evidence="3" id="KW-1185">Reference proteome</keyword>
<name>K3VY48_FUSPC</name>
<evidence type="ECO:0008006" key="4">
    <source>
        <dbReference type="Google" id="ProtNLM"/>
    </source>
</evidence>
<dbReference type="Gene3D" id="2.120.10.70">
    <property type="entry name" value="Fucose-specific lectin"/>
    <property type="match status" value="1"/>
</dbReference>
<feature type="transmembrane region" description="Helical" evidence="1">
    <location>
        <begin position="12"/>
        <end position="37"/>
    </location>
</feature>
<proteinExistence type="predicted"/>